<evidence type="ECO:0000256" key="3">
    <source>
        <dbReference type="ARBA" id="ARBA00023163"/>
    </source>
</evidence>
<name>A0A5M3Y619_9ACTN</name>
<dbReference type="GO" id="GO:0000976">
    <property type="term" value="F:transcription cis-regulatory region binding"/>
    <property type="evidence" value="ECO:0007669"/>
    <property type="project" value="TreeGrafter"/>
</dbReference>
<keyword evidence="3" id="KW-0804">Transcription</keyword>
<dbReference type="SMART" id="SM00354">
    <property type="entry name" value="HTH_LACI"/>
    <property type="match status" value="1"/>
</dbReference>
<feature type="domain" description="HTH lacI-type" evidence="4">
    <location>
        <begin position="8"/>
        <end position="62"/>
    </location>
</feature>
<keyword evidence="6" id="KW-1185">Reference proteome</keyword>
<dbReference type="EMBL" id="BLAF01000098">
    <property type="protein sequence ID" value="GES26798.1"/>
    <property type="molecule type" value="Genomic_DNA"/>
</dbReference>
<keyword evidence="1" id="KW-0805">Transcription regulation</keyword>
<dbReference type="Gene3D" id="1.10.260.40">
    <property type="entry name" value="lambda repressor-like DNA-binding domains"/>
    <property type="match status" value="1"/>
</dbReference>
<dbReference type="Proteomes" id="UP000377595">
    <property type="component" value="Unassembled WGS sequence"/>
</dbReference>
<dbReference type="Pfam" id="PF13377">
    <property type="entry name" value="Peripla_BP_3"/>
    <property type="match status" value="1"/>
</dbReference>
<dbReference type="InterPro" id="IPR010982">
    <property type="entry name" value="Lambda_DNA-bd_dom_sf"/>
</dbReference>
<protein>
    <submittedName>
        <fullName evidence="5">Transcriptional regulator</fullName>
    </submittedName>
</protein>
<dbReference type="SUPFAM" id="SSF53822">
    <property type="entry name" value="Periplasmic binding protein-like I"/>
    <property type="match status" value="1"/>
</dbReference>
<dbReference type="InterPro" id="IPR046335">
    <property type="entry name" value="LacI/GalR-like_sensor"/>
</dbReference>
<dbReference type="PROSITE" id="PS00356">
    <property type="entry name" value="HTH_LACI_1"/>
    <property type="match status" value="1"/>
</dbReference>
<evidence type="ECO:0000259" key="4">
    <source>
        <dbReference type="PROSITE" id="PS50932"/>
    </source>
</evidence>
<dbReference type="SUPFAM" id="SSF47413">
    <property type="entry name" value="lambda repressor-like DNA-binding domains"/>
    <property type="match status" value="1"/>
</dbReference>
<gene>
    <name evidence="5" type="ORF">Aple_096970</name>
</gene>
<dbReference type="CDD" id="cd01392">
    <property type="entry name" value="HTH_LacI"/>
    <property type="match status" value="1"/>
</dbReference>
<comment type="caution">
    <text evidence="5">The sequence shown here is derived from an EMBL/GenBank/DDBJ whole genome shotgun (WGS) entry which is preliminary data.</text>
</comment>
<keyword evidence="2" id="KW-0238">DNA-binding</keyword>
<dbReference type="AlphaFoldDB" id="A0A5M3Y619"/>
<dbReference type="OrthoDB" id="59108at2"/>
<reference evidence="5 6" key="1">
    <citation type="submission" date="2019-10" db="EMBL/GenBank/DDBJ databases">
        <title>Whole genome shotgun sequence of Acrocarpospora pleiomorpha NBRC 16267.</title>
        <authorList>
            <person name="Ichikawa N."/>
            <person name="Kimura A."/>
            <person name="Kitahashi Y."/>
            <person name="Komaki H."/>
            <person name="Oguchi A."/>
        </authorList>
    </citation>
    <scope>NUCLEOTIDE SEQUENCE [LARGE SCALE GENOMIC DNA]</scope>
    <source>
        <strain evidence="5 6">NBRC 16267</strain>
    </source>
</reference>
<evidence type="ECO:0000313" key="5">
    <source>
        <dbReference type="EMBL" id="GES26798.1"/>
    </source>
</evidence>
<dbReference type="RefSeq" id="WP_155351489.1">
    <property type="nucleotide sequence ID" value="NZ_BAAAHM010000046.1"/>
</dbReference>
<dbReference type="PANTHER" id="PTHR30146:SF153">
    <property type="entry name" value="LACTOSE OPERON REPRESSOR"/>
    <property type="match status" value="1"/>
</dbReference>
<evidence type="ECO:0000256" key="1">
    <source>
        <dbReference type="ARBA" id="ARBA00023015"/>
    </source>
</evidence>
<dbReference type="Pfam" id="PF00356">
    <property type="entry name" value="LacI"/>
    <property type="match status" value="1"/>
</dbReference>
<accession>A0A5M3Y619</accession>
<dbReference type="PROSITE" id="PS50932">
    <property type="entry name" value="HTH_LACI_2"/>
    <property type="match status" value="1"/>
</dbReference>
<sequence length="342" mass="36944">MAPPKSRVTIKDVAVAAGVSPTTVSDIVNAKGRVDPETRARVLKVVADLGWRPLRSARGLRTGRRGIIALCLPRRPRSGDSWVLTSDYDMRLTIGAVSAAMDQGQLLLMAPTPANDEDVARLEVDGVVLVDPEEGDLSRIALRRNGMPVVTVDRELGSDDPWWVGVDNKAAVSNMLDHLREQGARRVAMLTADSPWAWFEDTQAAYASWCARHGFEKLTALVERANPESTAAAASTVMLSSDAPPDAVITDVYGAALGVLRAARDLRLRIPQDLMIGSAVDGHVLETASPPITALDLQPMDVARAAVLLLERRINGDDNPAPIIVGEGYLRIRTSTQRRDGR</sequence>
<dbReference type="Gene3D" id="3.40.50.2300">
    <property type="match status" value="2"/>
</dbReference>
<organism evidence="5 6">
    <name type="scientific">Acrocarpospora pleiomorpha</name>
    <dbReference type="NCBI Taxonomy" id="90975"/>
    <lineage>
        <taxon>Bacteria</taxon>
        <taxon>Bacillati</taxon>
        <taxon>Actinomycetota</taxon>
        <taxon>Actinomycetes</taxon>
        <taxon>Streptosporangiales</taxon>
        <taxon>Streptosporangiaceae</taxon>
        <taxon>Acrocarpospora</taxon>
    </lineage>
</organism>
<dbReference type="GO" id="GO:0003700">
    <property type="term" value="F:DNA-binding transcription factor activity"/>
    <property type="evidence" value="ECO:0007669"/>
    <property type="project" value="TreeGrafter"/>
</dbReference>
<evidence type="ECO:0000313" key="6">
    <source>
        <dbReference type="Proteomes" id="UP000377595"/>
    </source>
</evidence>
<dbReference type="PANTHER" id="PTHR30146">
    <property type="entry name" value="LACI-RELATED TRANSCRIPTIONAL REPRESSOR"/>
    <property type="match status" value="1"/>
</dbReference>
<proteinExistence type="predicted"/>
<evidence type="ECO:0000256" key="2">
    <source>
        <dbReference type="ARBA" id="ARBA00023125"/>
    </source>
</evidence>
<dbReference type="InterPro" id="IPR028082">
    <property type="entry name" value="Peripla_BP_I"/>
</dbReference>
<dbReference type="InterPro" id="IPR000843">
    <property type="entry name" value="HTH_LacI"/>
</dbReference>